<comment type="subcellular location">
    <subcellularLocation>
        <location evidence="1">Endoplasmic reticulum membrane</location>
        <topology evidence="1">Single-pass type II membrane protein</topology>
    </subcellularLocation>
</comment>
<protein>
    <recommendedName>
        <fullName evidence="8">Signal peptidase complex subunit 3</fullName>
    </recommendedName>
</protein>
<evidence type="ECO:0000256" key="4">
    <source>
        <dbReference type="ARBA" id="ARBA00022824"/>
    </source>
</evidence>
<dbReference type="Pfam" id="PF04573">
    <property type="entry name" value="SPC22"/>
    <property type="match status" value="1"/>
</dbReference>
<keyword evidence="6" id="KW-1133">Transmembrane helix</keyword>
<dbReference type="PIRSF" id="PIRSF016089">
    <property type="entry name" value="SPC22"/>
    <property type="match status" value="1"/>
</dbReference>
<organism evidence="10">
    <name type="scientific">Mucochytrium quahogii</name>
    <dbReference type="NCBI Taxonomy" id="96639"/>
    <lineage>
        <taxon>Eukaryota</taxon>
        <taxon>Sar</taxon>
        <taxon>Stramenopiles</taxon>
        <taxon>Bigyra</taxon>
        <taxon>Labyrinthulomycetes</taxon>
        <taxon>Thraustochytrida</taxon>
        <taxon>Thraustochytriidae</taxon>
        <taxon>Mucochytrium</taxon>
    </lineage>
</organism>
<keyword evidence="5" id="KW-0735">Signal-anchor</keyword>
<feature type="signal peptide" evidence="9">
    <location>
        <begin position="1"/>
        <end position="20"/>
    </location>
</feature>
<comment type="similarity">
    <text evidence="2">Belongs to the SPCS3 family.</text>
</comment>
<keyword evidence="7" id="KW-0472">Membrane</keyword>
<dbReference type="GO" id="GO:0045047">
    <property type="term" value="P:protein targeting to ER"/>
    <property type="evidence" value="ECO:0007669"/>
    <property type="project" value="TreeGrafter"/>
</dbReference>
<evidence type="ECO:0000313" key="10">
    <source>
        <dbReference type="EMBL" id="CAD9700629.1"/>
    </source>
</evidence>
<evidence type="ECO:0000256" key="1">
    <source>
        <dbReference type="ARBA" id="ARBA00004648"/>
    </source>
</evidence>
<name>A0A7S2SK37_9STRA</name>
<dbReference type="AlphaFoldDB" id="A0A7S2SK37"/>
<evidence type="ECO:0000256" key="3">
    <source>
        <dbReference type="ARBA" id="ARBA00022692"/>
    </source>
</evidence>
<gene>
    <name evidence="10" type="ORF">QSP1433_LOCUS14302</name>
</gene>
<accession>A0A7S2SK37</accession>
<keyword evidence="3" id="KW-0812">Transmembrane</keyword>
<evidence type="ECO:0000256" key="5">
    <source>
        <dbReference type="ARBA" id="ARBA00022968"/>
    </source>
</evidence>
<evidence type="ECO:0000256" key="8">
    <source>
        <dbReference type="ARBA" id="ARBA00029556"/>
    </source>
</evidence>
<evidence type="ECO:0000256" key="7">
    <source>
        <dbReference type="ARBA" id="ARBA00023136"/>
    </source>
</evidence>
<proteinExistence type="inferred from homology"/>
<dbReference type="InterPro" id="IPR007653">
    <property type="entry name" value="SPC3"/>
</dbReference>
<feature type="chain" id="PRO_5031230937" description="Signal peptidase complex subunit 3" evidence="9">
    <location>
        <begin position="21"/>
        <end position="181"/>
    </location>
</feature>
<dbReference type="PANTHER" id="PTHR12804">
    <property type="entry name" value="MICROSOMAL SIGNAL PEPTIDASE 23 KD SUBUNIT SPC22/23"/>
    <property type="match status" value="1"/>
</dbReference>
<reference evidence="10" key="1">
    <citation type="submission" date="2021-01" db="EMBL/GenBank/DDBJ databases">
        <authorList>
            <person name="Corre E."/>
            <person name="Pelletier E."/>
            <person name="Niang G."/>
            <person name="Scheremetjew M."/>
            <person name="Finn R."/>
            <person name="Kale V."/>
            <person name="Holt S."/>
            <person name="Cochrane G."/>
            <person name="Meng A."/>
            <person name="Brown T."/>
            <person name="Cohen L."/>
        </authorList>
    </citation>
    <scope>NUCLEOTIDE SEQUENCE</scope>
    <source>
        <strain evidence="10">NY070348D</strain>
    </source>
</reference>
<evidence type="ECO:0000256" key="9">
    <source>
        <dbReference type="SAM" id="SignalP"/>
    </source>
</evidence>
<keyword evidence="4" id="KW-0256">Endoplasmic reticulum</keyword>
<dbReference type="GO" id="GO:0006465">
    <property type="term" value="P:signal peptide processing"/>
    <property type="evidence" value="ECO:0007669"/>
    <property type="project" value="InterPro"/>
</dbReference>
<dbReference type="PANTHER" id="PTHR12804:SF0">
    <property type="entry name" value="SIGNAL PEPTIDASE COMPLEX SUBUNIT 3"/>
    <property type="match status" value="1"/>
</dbReference>
<evidence type="ECO:0000256" key="6">
    <source>
        <dbReference type="ARBA" id="ARBA00022989"/>
    </source>
</evidence>
<sequence>MHSFWIRANAVFFFALGVLAGLAALNVASIYPIPQNDPVMNQLRVHELRRLHKHRGYDRAVLTVDLDVDLTPVWTWNTKQIFLFVMVEYKTSKTRNSIVIYDMIIRDEKDAHIKGVDLIKYPITEEASSSSLLDVELELKFGYEIHPLFGPLQLFGTGRKSIAYPKNDIMPVTYTFPTVYN</sequence>
<evidence type="ECO:0000256" key="2">
    <source>
        <dbReference type="ARBA" id="ARBA00009289"/>
    </source>
</evidence>
<dbReference type="EMBL" id="HBHK01022630">
    <property type="protein sequence ID" value="CAD9700629.1"/>
    <property type="molecule type" value="Transcribed_RNA"/>
</dbReference>
<dbReference type="GO" id="GO:0005787">
    <property type="term" value="C:signal peptidase complex"/>
    <property type="evidence" value="ECO:0007669"/>
    <property type="project" value="InterPro"/>
</dbReference>
<keyword evidence="9" id="KW-0732">Signal</keyword>